<dbReference type="Pfam" id="PF00106">
    <property type="entry name" value="adh_short"/>
    <property type="match status" value="1"/>
</dbReference>
<dbReference type="PANTHER" id="PTHR43115:SF4">
    <property type="entry name" value="DEHYDROGENASE_REDUCTASE SDR FAMILY MEMBER 11"/>
    <property type="match status" value="1"/>
</dbReference>
<dbReference type="InterPro" id="IPR002347">
    <property type="entry name" value="SDR_fam"/>
</dbReference>
<name>A0A8J2NWP8_9HEXA</name>
<comment type="similarity">
    <text evidence="1">Belongs to the short-chain dehydrogenases/reductases (SDR) family.</text>
</comment>
<feature type="non-terminal residue" evidence="3">
    <location>
        <position position="61"/>
    </location>
</feature>
<keyword evidence="4" id="KW-1185">Reference proteome</keyword>
<dbReference type="Proteomes" id="UP000708208">
    <property type="component" value="Unassembled WGS sequence"/>
</dbReference>
<dbReference type="AlphaFoldDB" id="A0A8J2NWP8"/>
<evidence type="ECO:0000313" key="3">
    <source>
        <dbReference type="EMBL" id="CAG7717360.1"/>
    </source>
</evidence>
<sequence>LGLTGEQMRAMLDVNVVGLALCSSRAANSMLSRGINGGHIFNINSMSGHRITGMMNFYAAT</sequence>
<gene>
    <name evidence="3" type="ORF">AFUS01_LOCUS6820</name>
</gene>
<evidence type="ECO:0000256" key="2">
    <source>
        <dbReference type="ARBA" id="ARBA00023002"/>
    </source>
</evidence>
<evidence type="ECO:0000256" key="1">
    <source>
        <dbReference type="ARBA" id="ARBA00006484"/>
    </source>
</evidence>
<dbReference type="EMBL" id="CAJVCH010045140">
    <property type="protein sequence ID" value="CAG7717360.1"/>
    <property type="molecule type" value="Genomic_DNA"/>
</dbReference>
<keyword evidence="2" id="KW-0560">Oxidoreductase</keyword>
<accession>A0A8J2NWP8</accession>
<dbReference type="PANTHER" id="PTHR43115">
    <property type="entry name" value="DEHYDROGENASE/REDUCTASE SDR FAMILY MEMBER 11"/>
    <property type="match status" value="1"/>
</dbReference>
<protein>
    <submittedName>
        <fullName evidence="3">Uncharacterized protein</fullName>
    </submittedName>
</protein>
<dbReference type="OrthoDB" id="1933717at2759"/>
<evidence type="ECO:0000313" key="4">
    <source>
        <dbReference type="Proteomes" id="UP000708208"/>
    </source>
</evidence>
<feature type="non-terminal residue" evidence="3">
    <location>
        <position position="1"/>
    </location>
</feature>
<dbReference type="GO" id="GO:0016491">
    <property type="term" value="F:oxidoreductase activity"/>
    <property type="evidence" value="ECO:0007669"/>
    <property type="project" value="UniProtKB-KW"/>
</dbReference>
<reference evidence="3" key="1">
    <citation type="submission" date="2021-06" db="EMBL/GenBank/DDBJ databases">
        <authorList>
            <person name="Hodson N. C."/>
            <person name="Mongue J. A."/>
            <person name="Jaron S. K."/>
        </authorList>
    </citation>
    <scope>NUCLEOTIDE SEQUENCE</scope>
</reference>
<comment type="caution">
    <text evidence="3">The sequence shown here is derived from an EMBL/GenBank/DDBJ whole genome shotgun (WGS) entry which is preliminary data.</text>
</comment>
<organism evidence="3 4">
    <name type="scientific">Allacma fusca</name>
    <dbReference type="NCBI Taxonomy" id="39272"/>
    <lineage>
        <taxon>Eukaryota</taxon>
        <taxon>Metazoa</taxon>
        <taxon>Ecdysozoa</taxon>
        <taxon>Arthropoda</taxon>
        <taxon>Hexapoda</taxon>
        <taxon>Collembola</taxon>
        <taxon>Symphypleona</taxon>
        <taxon>Sminthuridae</taxon>
        <taxon>Allacma</taxon>
    </lineage>
</organism>
<proteinExistence type="inferred from homology"/>